<sequence>MVWKSSCLVCSILCFLTLDRNHVLSEITCQPGEKATKSRDGCIPCPDGQYNNKHSQIRECRNCDPCELNSFEVTPCRPKQNTECRCNEGFKGLDKTQKRCICPKGSGIKNLGLASVTAFLLFILILKLSRCCRKKTKIIRQGSACGKPVEESGEKFLPPV</sequence>
<proteinExistence type="predicted"/>
<evidence type="ECO:0000313" key="5">
    <source>
        <dbReference type="EMBL" id="KAF7711419.1"/>
    </source>
</evidence>
<feature type="signal peptide" evidence="3">
    <location>
        <begin position="1"/>
        <end position="25"/>
    </location>
</feature>
<comment type="caution">
    <text evidence="5">The sequence shown here is derived from an EMBL/GenBank/DDBJ whole genome shotgun (WGS) entry which is preliminary data.</text>
</comment>
<feature type="repeat" description="TNFR-Cys" evidence="1">
    <location>
        <begin position="44"/>
        <end position="84"/>
    </location>
</feature>
<dbReference type="GO" id="GO:0042127">
    <property type="term" value="P:regulation of cell population proliferation"/>
    <property type="evidence" value="ECO:0007669"/>
    <property type="project" value="TreeGrafter"/>
</dbReference>
<dbReference type="GO" id="GO:0038023">
    <property type="term" value="F:signaling receptor activity"/>
    <property type="evidence" value="ECO:0007669"/>
    <property type="project" value="TreeGrafter"/>
</dbReference>
<evidence type="ECO:0000313" key="6">
    <source>
        <dbReference type="Proteomes" id="UP000606274"/>
    </source>
</evidence>
<evidence type="ECO:0000256" key="2">
    <source>
        <dbReference type="SAM" id="Phobius"/>
    </source>
</evidence>
<feature type="disulfide bond" evidence="1">
    <location>
        <begin position="63"/>
        <end position="76"/>
    </location>
</feature>
<dbReference type="PROSITE" id="PS50050">
    <property type="entry name" value="TNFR_NGFR_2"/>
    <property type="match status" value="1"/>
</dbReference>
<dbReference type="SMART" id="SM00208">
    <property type="entry name" value="TNFR"/>
    <property type="match status" value="1"/>
</dbReference>
<protein>
    <recommendedName>
        <fullName evidence="4">TNFR-Cys domain-containing protein</fullName>
    </recommendedName>
</protein>
<organism evidence="5 6">
    <name type="scientific">Silurus meridionalis</name>
    <name type="common">Southern catfish</name>
    <name type="synonym">Silurus soldatovi meridionalis</name>
    <dbReference type="NCBI Taxonomy" id="175797"/>
    <lineage>
        <taxon>Eukaryota</taxon>
        <taxon>Metazoa</taxon>
        <taxon>Chordata</taxon>
        <taxon>Craniata</taxon>
        <taxon>Vertebrata</taxon>
        <taxon>Euteleostomi</taxon>
        <taxon>Actinopterygii</taxon>
        <taxon>Neopterygii</taxon>
        <taxon>Teleostei</taxon>
        <taxon>Ostariophysi</taxon>
        <taxon>Siluriformes</taxon>
        <taxon>Siluridae</taxon>
        <taxon>Silurus</taxon>
    </lineage>
</organism>
<dbReference type="EMBL" id="JABFDY010000001">
    <property type="protein sequence ID" value="KAF7711419.1"/>
    <property type="molecule type" value="Genomic_DNA"/>
</dbReference>
<accession>A0A8T0BWE4</accession>
<feature type="disulfide bond" evidence="1">
    <location>
        <begin position="45"/>
        <end position="60"/>
    </location>
</feature>
<evidence type="ECO:0000259" key="4">
    <source>
        <dbReference type="PROSITE" id="PS50050"/>
    </source>
</evidence>
<evidence type="ECO:0000256" key="1">
    <source>
        <dbReference type="PROSITE-ProRule" id="PRU00206"/>
    </source>
</evidence>
<dbReference type="PANTHER" id="PTHR47139">
    <property type="entry name" value="TUMOR NECROSIS FACTOR RECEPTOR SUPERFAMILY MEMBER 9"/>
    <property type="match status" value="1"/>
</dbReference>
<dbReference type="SUPFAM" id="SSF57586">
    <property type="entry name" value="TNF receptor-like"/>
    <property type="match status" value="1"/>
</dbReference>
<gene>
    <name evidence="5" type="ORF">HF521_000430</name>
</gene>
<dbReference type="Gene3D" id="2.10.50.10">
    <property type="entry name" value="Tumor Necrosis Factor Receptor, subunit A, domain 2"/>
    <property type="match status" value="1"/>
</dbReference>
<keyword evidence="2" id="KW-0472">Membrane</keyword>
<dbReference type="AlphaFoldDB" id="A0A8T0BWE4"/>
<keyword evidence="3" id="KW-0732">Signal</keyword>
<dbReference type="InterPro" id="IPR001368">
    <property type="entry name" value="TNFR/NGFR_Cys_rich_reg"/>
</dbReference>
<keyword evidence="2" id="KW-1133">Transmembrane helix</keyword>
<reference evidence="5" key="1">
    <citation type="submission" date="2020-08" db="EMBL/GenBank/DDBJ databases">
        <title>Chromosome-level assembly of Southern catfish (Silurus meridionalis) provides insights into visual adaptation to the nocturnal and benthic lifestyles.</title>
        <authorList>
            <person name="Zhang Y."/>
            <person name="Wang D."/>
            <person name="Peng Z."/>
        </authorList>
    </citation>
    <scope>NUCLEOTIDE SEQUENCE</scope>
    <source>
        <strain evidence="5">SWU-2019-XX</strain>
        <tissue evidence="5">Muscle</tissue>
    </source>
</reference>
<keyword evidence="6" id="KW-1185">Reference proteome</keyword>
<keyword evidence="2" id="KW-0812">Transmembrane</keyword>
<dbReference type="PANTHER" id="PTHR47139:SF3">
    <property type="entry name" value="SI:CH73-361P23.3"/>
    <property type="match status" value="1"/>
</dbReference>
<evidence type="ECO:0000256" key="3">
    <source>
        <dbReference type="SAM" id="SignalP"/>
    </source>
</evidence>
<feature type="domain" description="TNFR-Cys" evidence="4">
    <location>
        <begin position="44"/>
        <end position="84"/>
    </location>
</feature>
<feature type="transmembrane region" description="Helical" evidence="2">
    <location>
        <begin position="111"/>
        <end position="128"/>
    </location>
</feature>
<feature type="disulfide bond" evidence="1">
    <location>
        <begin position="66"/>
        <end position="84"/>
    </location>
</feature>
<feature type="chain" id="PRO_5035851727" description="TNFR-Cys domain-containing protein" evidence="3">
    <location>
        <begin position="26"/>
        <end position="160"/>
    </location>
</feature>
<name>A0A8T0BWE4_SILME</name>
<keyword evidence="1" id="KW-1015">Disulfide bond</keyword>
<dbReference type="Pfam" id="PF00020">
    <property type="entry name" value="TNFR_c6"/>
    <property type="match status" value="1"/>
</dbReference>
<dbReference type="Proteomes" id="UP000606274">
    <property type="component" value="Unassembled WGS sequence"/>
</dbReference>